<keyword evidence="7" id="KW-1185">Reference proteome</keyword>
<evidence type="ECO:0000256" key="3">
    <source>
        <dbReference type="PROSITE-ProRule" id="PRU01091"/>
    </source>
</evidence>
<feature type="domain" description="Response regulatory" evidence="4">
    <location>
        <begin position="8"/>
        <end position="115"/>
    </location>
</feature>
<feature type="domain" description="OmpR/PhoB-type" evidence="5">
    <location>
        <begin position="122"/>
        <end position="215"/>
    </location>
</feature>
<dbReference type="SMART" id="SM00448">
    <property type="entry name" value="REC"/>
    <property type="match status" value="1"/>
</dbReference>
<proteinExistence type="predicted"/>
<dbReference type="Proteomes" id="UP000192674">
    <property type="component" value="Unassembled WGS sequence"/>
</dbReference>
<keyword evidence="1 3" id="KW-0238">DNA-binding</keyword>
<dbReference type="InterPro" id="IPR001789">
    <property type="entry name" value="Sig_transdc_resp-reg_receiver"/>
</dbReference>
<dbReference type="InterPro" id="IPR016032">
    <property type="entry name" value="Sig_transdc_resp-reg_C-effctor"/>
</dbReference>
<name>A0A1W2FRP7_KIBAR</name>
<dbReference type="SUPFAM" id="SSF52172">
    <property type="entry name" value="CheY-like"/>
    <property type="match status" value="1"/>
</dbReference>
<dbReference type="InterPro" id="IPR001867">
    <property type="entry name" value="OmpR/PhoB-type_DNA-bd"/>
</dbReference>
<evidence type="ECO:0000259" key="4">
    <source>
        <dbReference type="PROSITE" id="PS50110"/>
    </source>
</evidence>
<dbReference type="Pfam" id="PF00072">
    <property type="entry name" value="Response_reg"/>
    <property type="match status" value="1"/>
</dbReference>
<dbReference type="SMART" id="SM00862">
    <property type="entry name" value="Trans_reg_C"/>
    <property type="match status" value="1"/>
</dbReference>
<keyword evidence="2" id="KW-0597">Phosphoprotein</keyword>
<dbReference type="GO" id="GO:0006355">
    <property type="term" value="P:regulation of DNA-templated transcription"/>
    <property type="evidence" value="ECO:0007669"/>
    <property type="project" value="InterPro"/>
</dbReference>
<dbReference type="PANTHER" id="PTHR48111">
    <property type="entry name" value="REGULATOR OF RPOS"/>
    <property type="match status" value="1"/>
</dbReference>
<dbReference type="GO" id="GO:0000976">
    <property type="term" value="F:transcription cis-regulatory region binding"/>
    <property type="evidence" value="ECO:0007669"/>
    <property type="project" value="TreeGrafter"/>
</dbReference>
<dbReference type="GO" id="GO:0005829">
    <property type="term" value="C:cytosol"/>
    <property type="evidence" value="ECO:0007669"/>
    <property type="project" value="TreeGrafter"/>
</dbReference>
<evidence type="ECO:0000256" key="2">
    <source>
        <dbReference type="PROSITE-ProRule" id="PRU00169"/>
    </source>
</evidence>
<evidence type="ECO:0000256" key="1">
    <source>
        <dbReference type="ARBA" id="ARBA00023125"/>
    </source>
</evidence>
<protein>
    <submittedName>
        <fullName evidence="6">DNA-binding response regulator, OmpR family, contains REC and winged-helix (WHTH) domain</fullName>
    </submittedName>
</protein>
<dbReference type="InterPro" id="IPR011006">
    <property type="entry name" value="CheY-like_superfamily"/>
</dbReference>
<organism evidence="6 7">
    <name type="scientific">Kibdelosporangium aridum</name>
    <dbReference type="NCBI Taxonomy" id="2030"/>
    <lineage>
        <taxon>Bacteria</taxon>
        <taxon>Bacillati</taxon>
        <taxon>Actinomycetota</taxon>
        <taxon>Actinomycetes</taxon>
        <taxon>Pseudonocardiales</taxon>
        <taxon>Pseudonocardiaceae</taxon>
        <taxon>Kibdelosporangium</taxon>
    </lineage>
</organism>
<accession>A0A1W2FRP7</accession>
<evidence type="ECO:0000313" key="6">
    <source>
        <dbReference type="EMBL" id="SMD24392.1"/>
    </source>
</evidence>
<dbReference type="PROSITE" id="PS51755">
    <property type="entry name" value="OMPR_PHOB"/>
    <property type="match status" value="1"/>
</dbReference>
<dbReference type="GO" id="GO:0032993">
    <property type="term" value="C:protein-DNA complex"/>
    <property type="evidence" value="ECO:0007669"/>
    <property type="project" value="TreeGrafter"/>
</dbReference>
<dbReference type="SUPFAM" id="SSF46894">
    <property type="entry name" value="C-terminal effector domain of the bipartite response regulators"/>
    <property type="match status" value="1"/>
</dbReference>
<sequence length="218" mass="24369">MNRKAVPRLLIVADDQELISRLGELLDGAGYSHDVDPTMARALDSYYDVVIVDRTTENLENLAAMRRQAMTARALVLSTIGSDKDQADAMAAGADDYLPKPFLPARLLGKIRGLLRRHIDNAETIPFGRAQLDVRRYEVVMPRGKRVSLSIREFDLLRTLVARPTVIYPKAELRTRVFGTDASESTVDTYVYYLRKKLGQGVVRSVYRLGYKAGAIAP</sequence>
<dbReference type="Pfam" id="PF00486">
    <property type="entry name" value="Trans_reg_C"/>
    <property type="match status" value="1"/>
</dbReference>
<dbReference type="InterPro" id="IPR036388">
    <property type="entry name" value="WH-like_DNA-bd_sf"/>
</dbReference>
<dbReference type="CDD" id="cd00383">
    <property type="entry name" value="trans_reg_C"/>
    <property type="match status" value="1"/>
</dbReference>
<evidence type="ECO:0000313" key="7">
    <source>
        <dbReference type="Proteomes" id="UP000192674"/>
    </source>
</evidence>
<evidence type="ECO:0000259" key="5">
    <source>
        <dbReference type="PROSITE" id="PS51755"/>
    </source>
</evidence>
<feature type="DNA-binding region" description="OmpR/PhoB-type" evidence="3">
    <location>
        <begin position="122"/>
        <end position="215"/>
    </location>
</feature>
<reference evidence="6 7" key="1">
    <citation type="submission" date="2017-04" db="EMBL/GenBank/DDBJ databases">
        <authorList>
            <person name="Afonso C.L."/>
            <person name="Miller P.J."/>
            <person name="Scott M.A."/>
            <person name="Spackman E."/>
            <person name="Goraichik I."/>
            <person name="Dimitrov K.M."/>
            <person name="Suarez D.L."/>
            <person name="Swayne D.E."/>
        </authorList>
    </citation>
    <scope>NUCLEOTIDE SEQUENCE [LARGE SCALE GENOMIC DNA]</scope>
    <source>
        <strain evidence="6 7">DSM 43828</strain>
    </source>
</reference>
<dbReference type="Gene3D" id="3.40.50.2300">
    <property type="match status" value="1"/>
</dbReference>
<dbReference type="AlphaFoldDB" id="A0A1W2FRP7"/>
<dbReference type="GO" id="GO:0000156">
    <property type="term" value="F:phosphorelay response regulator activity"/>
    <property type="evidence" value="ECO:0007669"/>
    <property type="project" value="TreeGrafter"/>
</dbReference>
<dbReference type="PANTHER" id="PTHR48111:SF36">
    <property type="entry name" value="TRANSCRIPTIONAL REGULATORY PROTEIN CUTR"/>
    <property type="match status" value="1"/>
</dbReference>
<dbReference type="EMBL" id="FWXV01000010">
    <property type="protein sequence ID" value="SMD24392.1"/>
    <property type="molecule type" value="Genomic_DNA"/>
</dbReference>
<gene>
    <name evidence="6" type="ORF">SAMN05661093_08493</name>
</gene>
<feature type="modified residue" description="4-aspartylphosphate" evidence="2">
    <location>
        <position position="53"/>
    </location>
</feature>
<dbReference type="InterPro" id="IPR039420">
    <property type="entry name" value="WalR-like"/>
</dbReference>
<dbReference type="RefSeq" id="WP_235039155.1">
    <property type="nucleotide sequence ID" value="NZ_FWXV01000010.1"/>
</dbReference>
<dbReference type="PROSITE" id="PS50110">
    <property type="entry name" value="RESPONSE_REGULATORY"/>
    <property type="match status" value="1"/>
</dbReference>
<dbReference type="Gene3D" id="1.10.10.10">
    <property type="entry name" value="Winged helix-like DNA-binding domain superfamily/Winged helix DNA-binding domain"/>
    <property type="match status" value="1"/>
</dbReference>